<protein>
    <submittedName>
        <fullName evidence="1">Uncharacterized protein</fullName>
    </submittedName>
</protein>
<dbReference type="AlphaFoldDB" id="A0A1T4V5V5"/>
<proteinExistence type="predicted"/>
<dbReference type="EMBL" id="FUXU01000047">
    <property type="protein sequence ID" value="SKA59921.1"/>
    <property type="molecule type" value="Genomic_DNA"/>
</dbReference>
<accession>A0A1T4V5V5</accession>
<evidence type="ECO:0000313" key="2">
    <source>
        <dbReference type="Proteomes" id="UP000190162"/>
    </source>
</evidence>
<reference evidence="2" key="1">
    <citation type="submission" date="2017-02" db="EMBL/GenBank/DDBJ databases">
        <authorList>
            <person name="Varghese N."/>
            <person name="Submissions S."/>
        </authorList>
    </citation>
    <scope>NUCLEOTIDE SEQUENCE [LARGE SCALE GENOMIC DNA]</scope>
    <source>
        <strain evidence="2">DSM 22720</strain>
    </source>
</reference>
<organism evidence="1 2">
    <name type="scientific">Enterovibrio nigricans DSM 22720</name>
    <dbReference type="NCBI Taxonomy" id="1121868"/>
    <lineage>
        <taxon>Bacteria</taxon>
        <taxon>Pseudomonadati</taxon>
        <taxon>Pseudomonadota</taxon>
        <taxon>Gammaproteobacteria</taxon>
        <taxon>Vibrionales</taxon>
        <taxon>Vibrionaceae</taxon>
        <taxon>Enterovibrio</taxon>
    </lineage>
</organism>
<dbReference type="RefSeq" id="WP_078753433.1">
    <property type="nucleotide sequence ID" value="NZ_FUXU01000047.1"/>
</dbReference>
<sequence length="79" mass="9362">MDTREFDQLLARVNRSRKAALKDSSFIEQAEMHAKELVRVENMKTQQTKKRVRSKVKAPKKFSKVYEGFTDSHETVFHY</sequence>
<dbReference type="Proteomes" id="UP000190162">
    <property type="component" value="Unassembled WGS sequence"/>
</dbReference>
<name>A0A1T4V5V5_9GAMM</name>
<keyword evidence="2" id="KW-1185">Reference proteome</keyword>
<evidence type="ECO:0000313" key="1">
    <source>
        <dbReference type="EMBL" id="SKA59921.1"/>
    </source>
</evidence>
<dbReference type="OrthoDB" id="5917769at2"/>
<gene>
    <name evidence="1" type="ORF">SAMN02745132_03204</name>
</gene>